<reference evidence="1 3" key="1">
    <citation type="submission" date="2017-12" db="EMBL/GenBank/DDBJ databases">
        <title>Complete genome sequence of Herbivorax saccincola GGR1, a novel Cellulosome-producing hydrolytic bacterium in a thermophilic biogas plant, established by Illumina and Nanopore MinION sequencing.</title>
        <authorList>
            <person name="Pechtl A."/>
            <person name="Ruckert C."/>
            <person name="Koeck D.E."/>
            <person name="Maus I."/>
            <person name="Winkler A."/>
            <person name="Kalinowski J."/>
            <person name="Puhler A."/>
            <person name="Schwarz W.W."/>
            <person name="Zverlov V.V."/>
            <person name="Schluter A."/>
            <person name="Liebl W."/>
        </authorList>
    </citation>
    <scope>NUCLEOTIDE SEQUENCE [LARGE SCALE GENOMIC DNA]</scope>
    <source>
        <strain evidence="1">GGR1</strain>
        <strain evidence="3">SR1</strain>
    </source>
</reference>
<keyword evidence="3" id="KW-1185">Reference proteome</keyword>
<evidence type="ECO:0000313" key="4">
    <source>
        <dbReference type="Proteomes" id="UP000239720"/>
    </source>
</evidence>
<proteinExistence type="predicted"/>
<evidence type="ECO:0000313" key="3">
    <source>
        <dbReference type="Proteomes" id="UP000233534"/>
    </source>
</evidence>
<evidence type="ECO:0008006" key="5">
    <source>
        <dbReference type="Google" id="ProtNLM"/>
    </source>
</evidence>
<reference evidence="2 4" key="2">
    <citation type="journal article" date="2018" name="Syst. Appl. Microbiol.">
        <title>Characterization and high-quality draft genome sequence of Herbivorax saccincola A7, an anaerobic, alkaliphilic, thermophilic, cellulolytic, and xylanolytic bacterium.</title>
        <authorList>
            <person name="Aikawa S."/>
            <person name="Baramee S."/>
            <person name="Sermsathanaswadi J."/>
            <person name="Thianheng P."/>
            <person name="Tachaapaikoon C."/>
            <person name="Shikata A."/>
            <person name="Waeonukul R."/>
            <person name="Pason P."/>
            <person name="Ratanakhanokchai K."/>
            <person name="Kosugi A."/>
        </authorList>
    </citation>
    <scope>NUCLEOTIDE SEQUENCE [LARGE SCALE GENOMIC DNA]</scope>
    <source>
        <strain evidence="2 4">A7</strain>
    </source>
</reference>
<dbReference type="Gene3D" id="1.20.1260.10">
    <property type="match status" value="1"/>
</dbReference>
<organism evidence="1 3">
    <name type="scientific">Acetivibrio saccincola</name>
    <dbReference type="NCBI Taxonomy" id="1677857"/>
    <lineage>
        <taxon>Bacteria</taxon>
        <taxon>Bacillati</taxon>
        <taxon>Bacillota</taxon>
        <taxon>Clostridia</taxon>
        <taxon>Eubacteriales</taxon>
        <taxon>Oscillospiraceae</taxon>
        <taxon>Acetivibrio</taxon>
    </lineage>
</organism>
<dbReference type="RefSeq" id="WP_101303273.1">
    <property type="nucleotide sequence ID" value="NZ_CP025197.1"/>
</dbReference>
<dbReference type="Proteomes" id="UP000233534">
    <property type="component" value="Chromosome"/>
</dbReference>
<dbReference type="Proteomes" id="UP000239720">
    <property type="component" value="Unassembled WGS sequence"/>
</dbReference>
<accession>A0A2K9EHI6</accession>
<evidence type="ECO:0000313" key="2">
    <source>
        <dbReference type="EMBL" id="PQQ66218.1"/>
    </source>
</evidence>
<protein>
    <recommendedName>
        <fullName evidence="5">DUF2383 domain-containing protein</fullName>
    </recommendedName>
</protein>
<dbReference type="KEGG" id="hsc:HVS_14070"/>
<name>A0A2K9EHI6_9FIRM</name>
<sequence>MDKLSQEYMLNIMFNESIDREQLLLKKYDDIFDKIKDKEIKNMLKEFSKNSREHIDILKDKMIALNIKKT</sequence>
<dbReference type="SUPFAM" id="SSF47240">
    <property type="entry name" value="Ferritin-like"/>
    <property type="match status" value="1"/>
</dbReference>
<dbReference type="AlphaFoldDB" id="A0A2K9EHI6"/>
<gene>
    <name evidence="2" type="ORF">B9R14_05265</name>
    <name evidence="1" type="ORF">HVS_14070</name>
</gene>
<dbReference type="EMBL" id="CP025197">
    <property type="protein sequence ID" value="AUG58675.1"/>
    <property type="molecule type" value="Genomic_DNA"/>
</dbReference>
<dbReference type="EMBL" id="NEMB01000003">
    <property type="protein sequence ID" value="PQQ66218.1"/>
    <property type="molecule type" value="Genomic_DNA"/>
</dbReference>
<evidence type="ECO:0000313" key="1">
    <source>
        <dbReference type="EMBL" id="AUG58675.1"/>
    </source>
</evidence>
<dbReference type="InterPro" id="IPR012347">
    <property type="entry name" value="Ferritin-like"/>
</dbReference>
<dbReference type="InterPro" id="IPR009078">
    <property type="entry name" value="Ferritin-like_SF"/>
</dbReference>